<dbReference type="Gene3D" id="3.10.450.50">
    <property type="match status" value="1"/>
</dbReference>
<evidence type="ECO:0000259" key="1">
    <source>
        <dbReference type="Pfam" id="PF12680"/>
    </source>
</evidence>
<dbReference type="OrthoDB" id="4203328at2"/>
<evidence type="ECO:0000313" key="2">
    <source>
        <dbReference type="EMBL" id="ROR97718.1"/>
    </source>
</evidence>
<protein>
    <submittedName>
        <fullName evidence="2">SnoaL-like protein</fullName>
    </submittedName>
</protein>
<evidence type="ECO:0000313" key="3">
    <source>
        <dbReference type="Proteomes" id="UP000275356"/>
    </source>
</evidence>
<dbReference type="Pfam" id="PF12680">
    <property type="entry name" value="SnoaL_2"/>
    <property type="match status" value="1"/>
</dbReference>
<sequence length="122" mass="13770">MTTLTDYIDAWLAADPERIAALVAEDGVVSECYGPVYVGRAWVLRWAREWFAAGGVVHGWDVVDHIVCGDREVARWTFECTWAGERSSFDGATVARIADGLIVDLQEFQTTAEPYEWRGTWR</sequence>
<dbReference type="Proteomes" id="UP000275356">
    <property type="component" value="Unassembled WGS sequence"/>
</dbReference>
<proteinExistence type="predicted"/>
<keyword evidence="3" id="KW-1185">Reference proteome</keyword>
<dbReference type="SUPFAM" id="SSF54427">
    <property type="entry name" value="NTF2-like"/>
    <property type="match status" value="1"/>
</dbReference>
<feature type="domain" description="SnoaL-like" evidence="1">
    <location>
        <begin position="5"/>
        <end position="104"/>
    </location>
</feature>
<dbReference type="EMBL" id="RKHQ01000001">
    <property type="protein sequence ID" value="ROR97718.1"/>
    <property type="molecule type" value="Genomic_DNA"/>
</dbReference>
<dbReference type="AlphaFoldDB" id="A0A3N2DDH7"/>
<reference evidence="2 3" key="1">
    <citation type="submission" date="2018-11" db="EMBL/GenBank/DDBJ databases">
        <title>Sequencing the genomes of 1000 actinobacteria strains.</title>
        <authorList>
            <person name="Klenk H.-P."/>
        </authorList>
    </citation>
    <scope>NUCLEOTIDE SEQUENCE [LARGE SCALE GENOMIC DNA]</scope>
    <source>
        <strain evidence="2 3">DSM 13521</strain>
    </source>
</reference>
<dbReference type="RefSeq" id="WP_123739721.1">
    <property type="nucleotide sequence ID" value="NZ_RKHQ01000001.1"/>
</dbReference>
<dbReference type="InterPro" id="IPR032710">
    <property type="entry name" value="NTF2-like_dom_sf"/>
</dbReference>
<gene>
    <name evidence="2" type="ORF">EDD28_2324</name>
</gene>
<name>A0A3N2DDH7_9MICO</name>
<accession>A0A3N2DDH7</accession>
<organism evidence="2 3">
    <name type="scientific">Salana multivorans</name>
    <dbReference type="NCBI Taxonomy" id="120377"/>
    <lineage>
        <taxon>Bacteria</taxon>
        <taxon>Bacillati</taxon>
        <taxon>Actinomycetota</taxon>
        <taxon>Actinomycetes</taxon>
        <taxon>Micrococcales</taxon>
        <taxon>Beutenbergiaceae</taxon>
        <taxon>Salana</taxon>
    </lineage>
</organism>
<comment type="caution">
    <text evidence="2">The sequence shown here is derived from an EMBL/GenBank/DDBJ whole genome shotgun (WGS) entry which is preliminary data.</text>
</comment>
<dbReference type="InterPro" id="IPR037401">
    <property type="entry name" value="SnoaL-like"/>
</dbReference>